<dbReference type="AlphaFoldDB" id="A0A158L738"/>
<accession>A0A158L738</accession>
<dbReference type="EMBL" id="FCON02000470">
    <property type="protein sequence ID" value="SAL88671.1"/>
    <property type="molecule type" value="Genomic_DNA"/>
</dbReference>
<protein>
    <submittedName>
        <fullName evidence="1">Uncharacterized protein</fullName>
    </submittedName>
</protein>
<organism evidence="1 2">
    <name type="scientific">Caballeronia choica</name>
    <dbReference type="NCBI Taxonomy" id="326476"/>
    <lineage>
        <taxon>Bacteria</taxon>
        <taxon>Pseudomonadati</taxon>
        <taxon>Pseudomonadota</taxon>
        <taxon>Betaproteobacteria</taxon>
        <taxon>Burkholderiales</taxon>
        <taxon>Burkholderiaceae</taxon>
        <taxon>Caballeronia</taxon>
    </lineage>
</organism>
<gene>
    <name evidence="1" type="ORF">AWB68_08854</name>
</gene>
<evidence type="ECO:0000313" key="2">
    <source>
        <dbReference type="Proteomes" id="UP000054770"/>
    </source>
</evidence>
<sequence>MANQTASDSALVGEFVMMRAPKPYRRFKNSPFMRSFNCLANGSRCSA</sequence>
<evidence type="ECO:0000313" key="1">
    <source>
        <dbReference type="EMBL" id="SAL88671.1"/>
    </source>
</evidence>
<keyword evidence="2" id="KW-1185">Reference proteome</keyword>
<comment type="caution">
    <text evidence="1">The sequence shown here is derived from an EMBL/GenBank/DDBJ whole genome shotgun (WGS) entry which is preliminary data.</text>
</comment>
<dbReference type="Proteomes" id="UP000054770">
    <property type="component" value="Unassembled WGS sequence"/>
</dbReference>
<reference evidence="1" key="1">
    <citation type="submission" date="2016-01" db="EMBL/GenBank/DDBJ databases">
        <authorList>
            <person name="Peeters C."/>
        </authorList>
    </citation>
    <scope>NUCLEOTIDE SEQUENCE [LARGE SCALE GENOMIC DNA]</scope>
    <source>
        <strain evidence="1">LMG 22940</strain>
    </source>
</reference>
<name>A0A158L738_9BURK</name>
<proteinExistence type="predicted"/>